<comment type="caution">
    <text evidence="1">The sequence shown here is derived from an EMBL/GenBank/DDBJ whole genome shotgun (WGS) entry which is preliminary data.</text>
</comment>
<reference evidence="1" key="1">
    <citation type="submission" date="2023-06" db="EMBL/GenBank/DDBJ databases">
        <authorList>
            <consortium name="Lawrence Berkeley National Laboratory"/>
            <person name="Ahrendt S."/>
            <person name="Sahu N."/>
            <person name="Indic B."/>
            <person name="Wong-Bajracharya J."/>
            <person name="Merenyi Z."/>
            <person name="Ke H.-M."/>
            <person name="Monk M."/>
            <person name="Kocsube S."/>
            <person name="Drula E."/>
            <person name="Lipzen A."/>
            <person name="Balint B."/>
            <person name="Henrissat B."/>
            <person name="Andreopoulos B."/>
            <person name="Martin F.M."/>
            <person name="Harder C.B."/>
            <person name="Rigling D."/>
            <person name="Ford K.L."/>
            <person name="Foster G.D."/>
            <person name="Pangilinan J."/>
            <person name="Papanicolaou A."/>
            <person name="Barry K."/>
            <person name="LaButti K."/>
            <person name="Viragh M."/>
            <person name="Koriabine M."/>
            <person name="Yan M."/>
            <person name="Riley R."/>
            <person name="Champramary S."/>
            <person name="Plett K.L."/>
            <person name="Tsai I.J."/>
            <person name="Slot J."/>
            <person name="Sipos G."/>
            <person name="Plett J."/>
            <person name="Nagy L.G."/>
            <person name="Grigoriev I.V."/>
        </authorList>
    </citation>
    <scope>NUCLEOTIDE SEQUENCE</scope>
    <source>
        <strain evidence="1">ICMP 16352</strain>
    </source>
</reference>
<proteinExistence type="predicted"/>
<dbReference type="EMBL" id="JAUEPR010000067">
    <property type="protein sequence ID" value="KAK0468734.1"/>
    <property type="molecule type" value="Genomic_DNA"/>
</dbReference>
<dbReference type="Proteomes" id="UP001175227">
    <property type="component" value="Unassembled WGS sequence"/>
</dbReference>
<protein>
    <submittedName>
        <fullName evidence="1">Uncharacterized protein</fullName>
    </submittedName>
</protein>
<accession>A0AA39U1B6</accession>
<evidence type="ECO:0000313" key="1">
    <source>
        <dbReference type="EMBL" id="KAK0468734.1"/>
    </source>
</evidence>
<evidence type="ECO:0000313" key="2">
    <source>
        <dbReference type="Proteomes" id="UP001175227"/>
    </source>
</evidence>
<keyword evidence="2" id="KW-1185">Reference proteome</keyword>
<dbReference type="AlphaFoldDB" id="A0AA39U1B6"/>
<name>A0AA39U1B6_9AGAR</name>
<organism evidence="1 2">
    <name type="scientific">Armillaria novae-zelandiae</name>
    <dbReference type="NCBI Taxonomy" id="153914"/>
    <lineage>
        <taxon>Eukaryota</taxon>
        <taxon>Fungi</taxon>
        <taxon>Dikarya</taxon>
        <taxon>Basidiomycota</taxon>
        <taxon>Agaricomycotina</taxon>
        <taxon>Agaricomycetes</taxon>
        <taxon>Agaricomycetidae</taxon>
        <taxon>Agaricales</taxon>
        <taxon>Marasmiineae</taxon>
        <taxon>Physalacriaceae</taxon>
        <taxon>Armillaria</taxon>
    </lineage>
</organism>
<sequence length="494" mass="55363">MPRRSALKAESIHGCAGSFCAFSTPPFFGHFSPGRATHSVAIAKDLTSRPSKQFTVEKGGDTVLGGGNRDCMSFPSKRHDSSDSKPHEFIRNGYTSRQDEIKLCGLQWRCAAEGDVPFHHSILGKLAKTEVSPESSPITATSFRHVDHVPTRPDPSLAPLQKHEVFQRRYIHQFSDHHDCHLEEEEYIRDCHGTTGGFAALVGAFQFAFVGQDGPEEVDREPNLPGAVERNEEAGDENEIGCGCATPFLWSSTTTTHSTVIPDALAMYGARAQSLGLLVNHRPAVRQLIARHFASRTRCKRIGVASSTITVGPVPLGYMGKYRARYRSQDTLSKAPASINDQPDSETRRTVDIFAFRLMLDTFSSRRRPVTICQAIFQEHETQRWQIEQEDVTSDGSRCSLAVNDWKRRSIGSGGIIVCRMDRKYSTRVPWQNLYLSKKPKRHQGLDFMVEERHKRAAKRWAEEEIRYGAKGPSKSRRLKGEWTSYTTILDNGA</sequence>
<gene>
    <name evidence="1" type="ORF">IW261DRAFT_1426144</name>
</gene>